<evidence type="ECO:0000256" key="3">
    <source>
        <dbReference type="ARBA" id="ARBA00004496"/>
    </source>
</evidence>
<evidence type="ECO:0000256" key="2">
    <source>
        <dbReference type="ARBA" id="ARBA00001947"/>
    </source>
</evidence>
<dbReference type="InterPro" id="IPR038765">
    <property type="entry name" value="Papain-like_cys_pep_sf"/>
</dbReference>
<comment type="catalytic activity">
    <reaction evidence="1">
        <text>Hydrolysis of an N(4)-(acetyl-beta-D-glucosaminyl)asparagine residue in which the glucosamine residue may be further glycosylated, to yield a (substituted) N-acetyl-beta-D-glucosaminylamine and a peptide containing an aspartate residue.</text>
        <dbReference type="EC" id="3.5.1.52"/>
    </reaction>
</comment>
<evidence type="ECO:0000256" key="1">
    <source>
        <dbReference type="ARBA" id="ARBA00001650"/>
    </source>
</evidence>
<dbReference type="GO" id="GO:0006516">
    <property type="term" value="P:glycoprotein catabolic process"/>
    <property type="evidence" value="ECO:0007669"/>
    <property type="project" value="InterPro"/>
</dbReference>
<dbReference type="EC" id="3.5.1.52" evidence="5"/>
<comment type="caution">
    <text evidence="13">The sequence shown here is derived from an EMBL/GenBank/DDBJ whole genome shotgun (WGS) entry which is preliminary data.</text>
</comment>
<dbReference type="SUPFAM" id="SSF143503">
    <property type="entry name" value="PUG domain-like"/>
    <property type="match status" value="1"/>
</dbReference>
<dbReference type="AlphaFoldDB" id="A0A0L7L9N5"/>
<evidence type="ECO:0000256" key="5">
    <source>
        <dbReference type="ARBA" id="ARBA00012158"/>
    </source>
</evidence>
<dbReference type="SUPFAM" id="SSF49785">
    <property type="entry name" value="Galactose-binding domain-like"/>
    <property type="match status" value="1"/>
</dbReference>
<dbReference type="InterPro" id="IPR036339">
    <property type="entry name" value="PUB-like_dom_sf"/>
</dbReference>
<dbReference type="Gene3D" id="2.60.120.1020">
    <property type="entry name" value="Peptide N glycanase, PAW domain"/>
    <property type="match status" value="1"/>
</dbReference>
<dbReference type="PANTHER" id="PTHR12143:SF19">
    <property type="entry name" value="PEPTIDE-N(4)-(N-ACETYL-BETA-GLUCOSAMINYL)ASPARAGINE AMIDASE"/>
    <property type="match status" value="1"/>
</dbReference>
<dbReference type="Pfam" id="PF04721">
    <property type="entry name" value="PAW"/>
    <property type="match status" value="1"/>
</dbReference>
<evidence type="ECO:0000256" key="10">
    <source>
        <dbReference type="ARBA" id="ARBA00022833"/>
    </source>
</evidence>
<dbReference type="InterPro" id="IPR050883">
    <property type="entry name" value="PNGase"/>
</dbReference>
<dbReference type="GO" id="GO:0005634">
    <property type="term" value="C:nucleus"/>
    <property type="evidence" value="ECO:0007669"/>
    <property type="project" value="TreeGrafter"/>
</dbReference>
<feature type="domain" description="Transglutaminase-like" evidence="12">
    <location>
        <begin position="238"/>
        <end position="293"/>
    </location>
</feature>
<reference evidence="13 14" key="1">
    <citation type="journal article" date="2015" name="Genome Biol. Evol.">
        <title>The genome of winter moth (Operophtera brumata) provides a genomic perspective on sexual dimorphism and phenology.</title>
        <authorList>
            <person name="Derks M.F."/>
            <person name="Smit S."/>
            <person name="Salis L."/>
            <person name="Schijlen E."/>
            <person name="Bossers A."/>
            <person name="Mateman C."/>
            <person name="Pijl A.S."/>
            <person name="de Ridder D."/>
            <person name="Groenen M.A."/>
            <person name="Visser M.E."/>
            <person name="Megens H.J."/>
        </authorList>
    </citation>
    <scope>NUCLEOTIDE SEQUENCE [LARGE SCALE GENOMIC DNA]</scope>
    <source>
        <strain evidence="13">WM2013NL</strain>
        <tissue evidence="13">Head and thorax</tissue>
    </source>
</reference>
<dbReference type="PANTHER" id="PTHR12143">
    <property type="entry name" value="PEPTIDE N-GLYCANASE PNGASE -RELATED"/>
    <property type="match status" value="1"/>
</dbReference>
<dbReference type="SMART" id="SM00460">
    <property type="entry name" value="TGc"/>
    <property type="match status" value="1"/>
</dbReference>
<organism evidence="13 14">
    <name type="scientific">Operophtera brumata</name>
    <name type="common">Winter moth</name>
    <name type="synonym">Phalaena brumata</name>
    <dbReference type="NCBI Taxonomy" id="104452"/>
    <lineage>
        <taxon>Eukaryota</taxon>
        <taxon>Metazoa</taxon>
        <taxon>Ecdysozoa</taxon>
        <taxon>Arthropoda</taxon>
        <taxon>Hexapoda</taxon>
        <taxon>Insecta</taxon>
        <taxon>Pterygota</taxon>
        <taxon>Neoptera</taxon>
        <taxon>Endopterygota</taxon>
        <taxon>Lepidoptera</taxon>
        <taxon>Glossata</taxon>
        <taxon>Ditrysia</taxon>
        <taxon>Geometroidea</taxon>
        <taxon>Geometridae</taxon>
        <taxon>Larentiinae</taxon>
        <taxon>Operophtera</taxon>
    </lineage>
</organism>
<dbReference type="EMBL" id="JTDY01002074">
    <property type="protein sequence ID" value="KOB72172.1"/>
    <property type="molecule type" value="Genomic_DNA"/>
</dbReference>
<dbReference type="GO" id="GO:0000224">
    <property type="term" value="F:peptide-N4-(N-acetyl-beta-glucosaminyl)asparagine amidase activity"/>
    <property type="evidence" value="ECO:0007669"/>
    <property type="project" value="UniProtKB-EC"/>
</dbReference>
<dbReference type="Gene3D" id="3.10.620.30">
    <property type="match status" value="1"/>
</dbReference>
<dbReference type="SUPFAM" id="SSF54001">
    <property type="entry name" value="Cysteine proteinases"/>
    <property type="match status" value="1"/>
</dbReference>
<evidence type="ECO:0000256" key="7">
    <source>
        <dbReference type="ARBA" id="ARBA00022490"/>
    </source>
</evidence>
<keyword evidence="10" id="KW-0862">Zinc</keyword>
<gene>
    <name evidence="13" type="ORF">OBRU01_12682</name>
</gene>
<keyword evidence="8" id="KW-0479">Metal-binding</keyword>
<evidence type="ECO:0000256" key="9">
    <source>
        <dbReference type="ARBA" id="ARBA00022801"/>
    </source>
</evidence>
<dbReference type="Gene3D" id="2.20.25.10">
    <property type="match status" value="1"/>
</dbReference>
<dbReference type="GO" id="GO:0005829">
    <property type="term" value="C:cytosol"/>
    <property type="evidence" value="ECO:0007669"/>
    <property type="project" value="TreeGrafter"/>
</dbReference>
<dbReference type="STRING" id="104452.A0A0L7L9N5"/>
<dbReference type="InterPro" id="IPR038680">
    <property type="entry name" value="PAW_sf"/>
</dbReference>
<dbReference type="InterPro" id="IPR008979">
    <property type="entry name" value="Galactose-bd-like_sf"/>
</dbReference>
<name>A0A0L7L9N5_OPEBR</name>
<keyword evidence="9" id="KW-0378">Hydrolase</keyword>
<accession>A0A0L7L9N5</accession>
<evidence type="ECO:0000256" key="11">
    <source>
        <dbReference type="ARBA" id="ARBA00032901"/>
    </source>
</evidence>
<dbReference type="GO" id="GO:0046872">
    <property type="term" value="F:metal ion binding"/>
    <property type="evidence" value="ECO:0007669"/>
    <property type="project" value="UniProtKB-KW"/>
</dbReference>
<dbReference type="Pfam" id="PF01841">
    <property type="entry name" value="Transglut_core"/>
    <property type="match status" value="1"/>
</dbReference>
<evidence type="ECO:0000259" key="12">
    <source>
        <dbReference type="SMART" id="SM00460"/>
    </source>
</evidence>
<keyword evidence="7" id="KW-0963">Cytoplasm</keyword>
<dbReference type="InterPro" id="IPR002931">
    <property type="entry name" value="Transglutaminase-like"/>
</dbReference>
<sequence>MEDMARLALVEQSVRDNDKFRNVLYELLRHINHILENPHDYQIRTIESSILKDFLKIDTLIEYLKYVGFESVAIERKISICCGTIDKNQILRGPNLRQPVVKNKILPAHVLIQDLFNNMIQYEDPQLLAHARDQIPIVTLQVMALDRVREQQKKIKTGEIKSQDLPFDIALLMELMAWFKYKFFTWVDSPACECGGATTPSGGATQLSRGEMCRVELYKCSSCRAWVSFPRYNNPRTLLEWRRGRCGEWANCFTLLCRALGYDVRYVYDVTDHVWCEVFDYDTNTWLHCDPCEAKLNAPLMYSHGWGKKLSYVIAVSRDDLQDVTWRYTTEHKEVLKRRRECSEADLVECIVRLRHHRQRQGSEARRLKPDELESHGRISGSAVWRMERGECGAGRAPHTFLFSEPGTHNISRDSVEAAPLSSWAAGVHEARGVFRKIISALYEDGNITWSLTFDAEQPVVVALGVRALLSGGSGSAAWQHAQLFRQPLDADTPAFVVQVHVHAYRYRNHAWYWLDHGTGYHPRLNLGHNYYFYLALQRASFI</sequence>
<comment type="similarity">
    <text evidence="4">Belongs to the transglutaminase-like superfamily. PNGase family.</text>
</comment>
<protein>
    <recommendedName>
        <fullName evidence="6">Peptide-N(4)-(N-acetyl-beta-glucosaminyl)asparagine amidase</fullName>
        <ecNumber evidence="5">3.5.1.52</ecNumber>
    </recommendedName>
    <alternativeName>
        <fullName evidence="11">Peptide:N-glycanase</fullName>
    </alternativeName>
</protein>
<evidence type="ECO:0000313" key="13">
    <source>
        <dbReference type="EMBL" id="KOB72172.1"/>
    </source>
</evidence>
<evidence type="ECO:0000313" key="14">
    <source>
        <dbReference type="Proteomes" id="UP000037510"/>
    </source>
</evidence>
<evidence type="ECO:0000256" key="8">
    <source>
        <dbReference type="ARBA" id="ARBA00022723"/>
    </source>
</evidence>
<keyword evidence="14" id="KW-1185">Reference proteome</keyword>
<dbReference type="InterPro" id="IPR006588">
    <property type="entry name" value="Peptide_N_glycanase_PAW_dom"/>
</dbReference>
<comment type="subcellular location">
    <subcellularLocation>
        <location evidence="3">Cytoplasm</location>
    </subcellularLocation>
</comment>
<comment type="cofactor">
    <cofactor evidence="2">
        <name>Zn(2+)</name>
        <dbReference type="ChEBI" id="CHEBI:29105"/>
    </cofactor>
</comment>
<dbReference type="Proteomes" id="UP000037510">
    <property type="component" value="Unassembled WGS sequence"/>
</dbReference>
<proteinExistence type="inferred from homology"/>
<evidence type="ECO:0000256" key="4">
    <source>
        <dbReference type="ARBA" id="ARBA00009390"/>
    </source>
</evidence>
<evidence type="ECO:0000256" key="6">
    <source>
        <dbReference type="ARBA" id="ARBA00018546"/>
    </source>
</evidence>